<dbReference type="EMBL" id="CAJNJA010071238">
    <property type="protein sequence ID" value="CAE7903161.1"/>
    <property type="molecule type" value="Genomic_DNA"/>
</dbReference>
<dbReference type="OrthoDB" id="436961at2759"/>
<reference evidence="1" key="1">
    <citation type="submission" date="2021-02" db="EMBL/GenBank/DDBJ databases">
        <authorList>
            <person name="Dougan E. K."/>
            <person name="Rhodes N."/>
            <person name="Thang M."/>
            <person name="Chan C."/>
        </authorList>
    </citation>
    <scope>NUCLEOTIDE SEQUENCE</scope>
</reference>
<keyword evidence="2" id="KW-1185">Reference proteome</keyword>
<dbReference type="Proteomes" id="UP000601435">
    <property type="component" value="Unassembled WGS sequence"/>
</dbReference>
<evidence type="ECO:0000313" key="1">
    <source>
        <dbReference type="EMBL" id="CAE7903161.1"/>
    </source>
</evidence>
<name>A0A813BJJ4_9DINO</name>
<accession>A0A813BJJ4</accession>
<feature type="non-terminal residue" evidence="1">
    <location>
        <position position="460"/>
    </location>
</feature>
<feature type="non-terminal residue" evidence="1">
    <location>
        <position position="1"/>
    </location>
</feature>
<organism evidence="1 2">
    <name type="scientific">Symbiodinium necroappetens</name>
    <dbReference type="NCBI Taxonomy" id="1628268"/>
    <lineage>
        <taxon>Eukaryota</taxon>
        <taxon>Sar</taxon>
        <taxon>Alveolata</taxon>
        <taxon>Dinophyceae</taxon>
        <taxon>Suessiales</taxon>
        <taxon>Symbiodiniaceae</taxon>
        <taxon>Symbiodinium</taxon>
    </lineage>
</organism>
<sequence length="460" mass="49566">VTNAVNDELISTLDYKMRTSNASYVTSRKDVQFFPSSLSTFTSTTSRVARIPLTTGGDFLDPESIKIAFRLVNNDATNDFHPLTGHPGCLVKRIQLFANGQRTDDIDHYGRNVHMYTLLKPREYTGSTANEGFEINDVSNFPAALPPSHFQEVLVAPTLVGLLGCGKMLPPQLNLVLEIEFADPAEAVRGGQTSSVDFELQNVRVLASQVTLDSALVESFNRVLLSGCSLVFSYPTVHTQTTSVPAGFTEFNVTVSRAYTPSFWERSSHFEPTPIIPANGTSFLESQMQLGPMQVPHYPAQDFAEHHHFLHILAQTYDSTIRNMRLTKNMYENESFESSITGNVLNDGQTTEISGITAGQLATVLTAYTPLTDTAGNTAAIAANATISANNSASIANLQSQIDALPAPPDLAPYALASDLAAAEGLIAANQSSLTALNTSLTTGLATKANQSALDALQLE</sequence>
<evidence type="ECO:0000313" key="2">
    <source>
        <dbReference type="Proteomes" id="UP000601435"/>
    </source>
</evidence>
<gene>
    <name evidence="1" type="ORF">SNEC2469_LOCUS30464</name>
</gene>
<protein>
    <submittedName>
        <fullName evidence="1">Uncharacterized protein</fullName>
    </submittedName>
</protein>
<comment type="caution">
    <text evidence="1">The sequence shown here is derived from an EMBL/GenBank/DDBJ whole genome shotgun (WGS) entry which is preliminary data.</text>
</comment>
<proteinExistence type="predicted"/>
<dbReference type="AlphaFoldDB" id="A0A813BJJ4"/>